<dbReference type="AlphaFoldDB" id="A0A1R4HG02"/>
<evidence type="ECO:0000313" key="1">
    <source>
        <dbReference type="EMBL" id="SJM95149.1"/>
    </source>
</evidence>
<evidence type="ECO:0000313" key="2">
    <source>
        <dbReference type="Proteomes" id="UP000195667"/>
    </source>
</evidence>
<name>A0A1R4HG02_9GAMM</name>
<dbReference type="Proteomes" id="UP000195667">
    <property type="component" value="Unassembled WGS sequence"/>
</dbReference>
<sequence length="109" mass="12297">MTTLPEKSCGIERLITHPKLVAAAIAGNKTEQRRHGVYGWPGETFVLEDIKFVITDLQRQSLGDMTDTHAKAEGYDDLASYQNIILKMHAGMIWNDEGLAWVHSFVRQL</sequence>
<keyword evidence="2" id="KW-1185">Reference proteome</keyword>
<accession>A0A1R4HG02</accession>
<proteinExistence type="predicted"/>
<reference evidence="2" key="1">
    <citation type="submission" date="2017-02" db="EMBL/GenBank/DDBJ databases">
        <authorList>
            <person name="Daims H."/>
        </authorList>
    </citation>
    <scope>NUCLEOTIDE SEQUENCE [LARGE SCALE GENOMIC DNA]</scope>
</reference>
<organism evidence="1 2">
    <name type="scientific">Crenothrix polyspora</name>
    <dbReference type="NCBI Taxonomy" id="360316"/>
    <lineage>
        <taxon>Bacteria</taxon>
        <taxon>Pseudomonadati</taxon>
        <taxon>Pseudomonadota</taxon>
        <taxon>Gammaproteobacteria</taxon>
        <taxon>Methylococcales</taxon>
        <taxon>Crenotrichaceae</taxon>
        <taxon>Crenothrix</taxon>
    </lineage>
</organism>
<protein>
    <recommendedName>
        <fullName evidence="3">ASCH domain-containing protein</fullName>
    </recommendedName>
</protein>
<evidence type="ECO:0008006" key="3">
    <source>
        <dbReference type="Google" id="ProtNLM"/>
    </source>
</evidence>
<gene>
    <name evidence="1" type="ORF">CRENPOLYSF1_640042</name>
</gene>
<dbReference type="OrthoDB" id="2719516at2"/>
<dbReference type="RefSeq" id="WP_087144662.1">
    <property type="nucleotide sequence ID" value="NZ_FUKI01000142.1"/>
</dbReference>
<dbReference type="EMBL" id="FUKI01000142">
    <property type="protein sequence ID" value="SJM95149.1"/>
    <property type="molecule type" value="Genomic_DNA"/>
</dbReference>